<proteinExistence type="predicted"/>
<name>A0AAU9UU42_EUPED</name>
<keyword evidence="4" id="KW-0862">Zinc</keyword>
<dbReference type="InterPro" id="IPR012337">
    <property type="entry name" value="RNaseH-like_sf"/>
</dbReference>
<accession>A0AAU9UU42</accession>
<dbReference type="Proteomes" id="UP001153954">
    <property type="component" value="Unassembled WGS sequence"/>
</dbReference>
<dbReference type="InterPro" id="IPR052035">
    <property type="entry name" value="ZnF_BED_domain_contain"/>
</dbReference>
<reference evidence="6" key="1">
    <citation type="submission" date="2022-03" db="EMBL/GenBank/DDBJ databases">
        <authorList>
            <person name="Tunstrom K."/>
        </authorList>
    </citation>
    <scope>NUCLEOTIDE SEQUENCE</scope>
</reference>
<evidence type="ECO:0000256" key="5">
    <source>
        <dbReference type="ARBA" id="ARBA00023242"/>
    </source>
</evidence>
<dbReference type="PANTHER" id="PTHR46481:SF10">
    <property type="entry name" value="ZINC FINGER BED DOMAIN-CONTAINING PROTEIN 39"/>
    <property type="match status" value="1"/>
</dbReference>
<organism evidence="6 7">
    <name type="scientific">Euphydryas editha</name>
    <name type="common">Edith's checkerspot</name>
    <dbReference type="NCBI Taxonomy" id="104508"/>
    <lineage>
        <taxon>Eukaryota</taxon>
        <taxon>Metazoa</taxon>
        <taxon>Ecdysozoa</taxon>
        <taxon>Arthropoda</taxon>
        <taxon>Hexapoda</taxon>
        <taxon>Insecta</taxon>
        <taxon>Pterygota</taxon>
        <taxon>Neoptera</taxon>
        <taxon>Endopterygota</taxon>
        <taxon>Lepidoptera</taxon>
        <taxon>Glossata</taxon>
        <taxon>Ditrysia</taxon>
        <taxon>Papilionoidea</taxon>
        <taxon>Nymphalidae</taxon>
        <taxon>Nymphalinae</taxon>
        <taxon>Euphydryas</taxon>
    </lineage>
</organism>
<evidence type="ECO:0000313" key="7">
    <source>
        <dbReference type="Proteomes" id="UP001153954"/>
    </source>
</evidence>
<dbReference type="PANTHER" id="PTHR46481">
    <property type="entry name" value="ZINC FINGER BED DOMAIN-CONTAINING PROTEIN 4"/>
    <property type="match status" value="1"/>
</dbReference>
<evidence type="ECO:0000256" key="4">
    <source>
        <dbReference type="ARBA" id="ARBA00022833"/>
    </source>
</evidence>
<dbReference type="GO" id="GO:0008270">
    <property type="term" value="F:zinc ion binding"/>
    <property type="evidence" value="ECO:0007669"/>
    <property type="project" value="UniProtKB-KW"/>
</dbReference>
<dbReference type="AlphaFoldDB" id="A0AAU9UU42"/>
<evidence type="ECO:0000256" key="2">
    <source>
        <dbReference type="ARBA" id="ARBA00022723"/>
    </source>
</evidence>
<keyword evidence="7" id="KW-1185">Reference proteome</keyword>
<keyword evidence="3" id="KW-0863">Zinc-finger</keyword>
<gene>
    <name evidence="6" type="ORF">EEDITHA_LOCUS15901</name>
</gene>
<dbReference type="EMBL" id="CAKOGL010000023">
    <property type="protein sequence ID" value="CAH2101109.1"/>
    <property type="molecule type" value="Genomic_DNA"/>
</dbReference>
<evidence type="ECO:0000256" key="3">
    <source>
        <dbReference type="ARBA" id="ARBA00022771"/>
    </source>
</evidence>
<comment type="caution">
    <text evidence="6">The sequence shown here is derived from an EMBL/GenBank/DDBJ whole genome shotgun (WGS) entry which is preliminary data.</text>
</comment>
<evidence type="ECO:0008006" key="8">
    <source>
        <dbReference type="Google" id="ProtNLM"/>
    </source>
</evidence>
<keyword evidence="2" id="KW-0479">Metal-binding</keyword>
<keyword evidence="5" id="KW-0539">Nucleus</keyword>
<evidence type="ECO:0000313" key="6">
    <source>
        <dbReference type="EMBL" id="CAH2101109.1"/>
    </source>
</evidence>
<dbReference type="SUPFAM" id="SSF53098">
    <property type="entry name" value="Ribonuclease H-like"/>
    <property type="match status" value="1"/>
</dbReference>
<comment type="subcellular location">
    <subcellularLocation>
        <location evidence="1">Nucleus</location>
    </subcellularLocation>
</comment>
<evidence type="ECO:0000256" key="1">
    <source>
        <dbReference type="ARBA" id="ARBA00004123"/>
    </source>
</evidence>
<protein>
    <recommendedName>
        <fullName evidence="8">Zinc finger BED domain-containing protein 4</fullName>
    </recommendedName>
</protein>
<sequence>MKFKHPTVNIQQAQQQSACTVTETESFVSSQQSVPIYKNAPSTSTSSCTNDEFLLPPAKHRKIQPPVSDNAAYIKKAISQELGWKHFGCAAHTINLIVQEATEKSVLIKSVIDRVKVIVAYFKRSTKATQKLDEFQKQNGATQPKRLLEEVPTRWNSRSYMLERIVEIQDAVKSSIAILGATSLPNLTPEDWLLCNETCKVLKCFEEASKYLSGENYLTASQLLIILKGITRVLKMILTSDSSDYHYLPTTCDFVRALLHLTNSRFENIENR</sequence>
<dbReference type="GO" id="GO:0005634">
    <property type="term" value="C:nucleus"/>
    <property type="evidence" value="ECO:0007669"/>
    <property type="project" value="UniProtKB-SubCell"/>
</dbReference>